<dbReference type="PANTHER" id="PTHR32060:SF30">
    <property type="entry name" value="CARBOXY-TERMINAL PROCESSING PROTEASE CTPA"/>
    <property type="match status" value="1"/>
</dbReference>
<keyword evidence="4" id="KW-1185">Reference proteome</keyword>
<evidence type="ECO:0000313" key="3">
    <source>
        <dbReference type="EMBL" id="SHJ62520.1"/>
    </source>
</evidence>
<dbReference type="Gene3D" id="3.30.750.44">
    <property type="match status" value="1"/>
</dbReference>
<evidence type="ECO:0000256" key="1">
    <source>
        <dbReference type="SAM" id="Phobius"/>
    </source>
</evidence>
<dbReference type="GO" id="GO:0004175">
    <property type="term" value="F:endopeptidase activity"/>
    <property type="evidence" value="ECO:0007669"/>
    <property type="project" value="TreeGrafter"/>
</dbReference>
<feature type="domain" description="Tail specific protease" evidence="2">
    <location>
        <begin position="289"/>
        <end position="501"/>
    </location>
</feature>
<name>A0A1M6KUI3_9FIRM</name>
<protein>
    <submittedName>
        <fullName evidence="3">Tricorn protease C1 domain-containing protein</fullName>
    </submittedName>
</protein>
<dbReference type="GO" id="GO:0007165">
    <property type="term" value="P:signal transduction"/>
    <property type="evidence" value="ECO:0007669"/>
    <property type="project" value="TreeGrafter"/>
</dbReference>
<evidence type="ECO:0000259" key="2">
    <source>
        <dbReference type="Pfam" id="PF03572"/>
    </source>
</evidence>
<sequence>MKKRARVPLRILLVLVFVIVITSVLIYALLWNPKVDFVVNQTVFPLTTEQKLEDFEYLYRMLEQNYPYFEVKKRQLGMDWLSKKQEFVSMIAETKSDAEFYHVLNSILMLLQNGHTNVISPSAYDDSSRIYDGLTPWAQVYNDRRVRDAYSYWQTVLKESEEMMLPVSFKYIEGEYCAWSNPVDPETSPGDYGIPRGSRLIEVDGISTDDYIKTLMDRYILDYDRLRGKAKVNALVIYTDRPVRLGVETPEGERRDITLEPARPVQAESSDEDVPEHLFSTLKDEEAGIAYLRLPSFSALYVEKDGPGIRAFLEEIRDYRGLVIDIRLNGGGSTSYWARNIVAPLTDKRLAMKCYALFRDSAYLKPFIKHKLFTDYLALKRIDSLNAGGRTPEYYFADGKGWLTEITYGTEPDNPVGFRGKIYLLVDDYVFSASESFAAFAKETGWATLIGTDTGGDGIGFDPIPIVLPNSGLIVRFPGEMGLNPDGTVNEEVKTIPDVYVEQTWEDIQKRFRREDIA</sequence>
<dbReference type="RefSeq" id="WP_188118538.1">
    <property type="nucleotide sequence ID" value="NZ_FQZP01000099.1"/>
</dbReference>
<dbReference type="GO" id="GO:0008236">
    <property type="term" value="F:serine-type peptidase activity"/>
    <property type="evidence" value="ECO:0007669"/>
    <property type="project" value="InterPro"/>
</dbReference>
<gene>
    <name evidence="3" type="ORF">SAMN05444373_10991</name>
</gene>
<dbReference type="Proteomes" id="UP000324781">
    <property type="component" value="Unassembled WGS sequence"/>
</dbReference>
<keyword evidence="1" id="KW-0812">Transmembrane</keyword>
<accession>A0A1M6KUI3</accession>
<dbReference type="SUPFAM" id="SSF52096">
    <property type="entry name" value="ClpP/crotonase"/>
    <property type="match status" value="1"/>
</dbReference>
<dbReference type="GO" id="GO:0006508">
    <property type="term" value="P:proteolysis"/>
    <property type="evidence" value="ECO:0007669"/>
    <property type="project" value="UniProtKB-KW"/>
</dbReference>
<feature type="transmembrane region" description="Helical" evidence="1">
    <location>
        <begin position="12"/>
        <end position="31"/>
    </location>
</feature>
<dbReference type="InterPro" id="IPR005151">
    <property type="entry name" value="Tail-specific_protease"/>
</dbReference>
<dbReference type="GO" id="GO:0030288">
    <property type="term" value="C:outer membrane-bounded periplasmic space"/>
    <property type="evidence" value="ECO:0007669"/>
    <property type="project" value="TreeGrafter"/>
</dbReference>
<keyword evidence="3" id="KW-0378">Hydrolase</keyword>
<dbReference type="Pfam" id="PF03572">
    <property type="entry name" value="Peptidase_S41"/>
    <property type="match status" value="1"/>
</dbReference>
<organism evidence="3 4">
    <name type="scientific">Thermoclostridium caenicola</name>
    <dbReference type="NCBI Taxonomy" id="659425"/>
    <lineage>
        <taxon>Bacteria</taxon>
        <taxon>Bacillati</taxon>
        <taxon>Bacillota</taxon>
        <taxon>Clostridia</taxon>
        <taxon>Eubacteriales</taxon>
        <taxon>Oscillospiraceae</taxon>
        <taxon>Thermoclostridium</taxon>
    </lineage>
</organism>
<keyword evidence="3" id="KW-0645">Protease</keyword>
<dbReference type="PANTHER" id="PTHR32060">
    <property type="entry name" value="TAIL-SPECIFIC PROTEASE"/>
    <property type="match status" value="1"/>
</dbReference>
<dbReference type="EMBL" id="FQZP01000099">
    <property type="protein sequence ID" value="SHJ62520.1"/>
    <property type="molecule type" value="Genomic_DNA"/>
</dbReference>
<reference evidence="3 4" key="1">
    <citation type="submission" date="2016-11" db="EMBL/GenBank/DDBJ databases">
        <authorList>
            <person name="Varghese N."/>
            <person name="Submissions S."/>
        </authorList>
    </citation>
    <scope>NUCLEOTIDE SEQUENCE [LARGE SCALE GENOMIC DNA]</scope>
    <source>
        <strain evidence="3 4">DSM 19027</strain>
    </source>
</reference>
<proteinExistence type="predicted"/>
<evidence type="ECO:0000313" key="4">
    <source>
        <dbReference type="Proteomes" id="UP000324781"/>
    </source>
</evidence>
<dbReference type="AlphaFoldDB" id="A0A1M6KUI3"/>
<keyword evidence="1" id="KW-1133">Transmembrane helix</keyword>
<dbReference type="Gene3D" id="3.90.226.10">
    <property type="entry name" value="2-enoyl-CoA Hydratase, Chain A, domain 1"/>
    <property type="match status" value="1"/>
</dbReference>
<keyword evidence="1" id="KW-0472">Membrane</keyword>
<dbReference type="InterPro" id="IPR029045">
    <property type="entry name" value="ClpP/crotonase-like_dom_sf"/>
</dbReference>